<dbReference type="OrthoDB" id="272778at2759"/>
<dbReference type="AlphaFoldDB" id="A0A0C4E7M7"/>
<feature type="transmembrane region" description="Helical" evidence="5">
    <location>
        <begin position="48"/>
        <end position="72"/>
    </location>
</feature>
<evidence type="ECO:0000313" key="6">
    <source>
        <dbReference type="EMBL" id="KLU89571.1"/>
    </source>
</evidence>
<keyword evidence="8" id="KW-1185">Reference proteome</keyword>
<dbReference type="PANTHER" id="PTHR43066">
    <property type="entry name" value="RHOMBOID-RELATED PROTEIN"/>
    <property type="match status" value="1"/>
</dbReference>
<dbReference type="Proteomes" id="UP000011715">
    <property type="component" value="Unassembled WGS sequence"/>
</dbReference>
<dbReference type="InterPro" id="IPR013861">
    <property type="entry name" value="TMEM115/Pdh1/Rbl19"/>
</dbReference>
<evidence type="ECO:0008006" key="9">
    <source>
        <dbReference type="Google" id="ProtNLM"/>
    </source>
</evidence>
<evidence type="ECO:0000313" key="8">
    <source>
        <dbReference type="Proteomes" id="UP000011715"/>
    </source>
</evidence>
<dbReference type="SUPFAM" id="SSF144091">
    <property type="entry name" value="Rhomboid-like"/>
    <property type="match status" value="1"/>
</dbReference>
<evidence type="ECO:0000256" key="5">
    <source>
        <dbReference type="SAM" id="Phobius"/>
    </source>
</evidence>
<comment type="subcellular location">
    <subcellularLocation>
        <location evidence="1">Membrane</location>
        <topology evidence="1">Multi-pass membrane protein</topology>
    </subcellularLocation>
</comment>
<dbReference type="EMBL" id="ADBL01002063">
    <property type="status" value="NOT_ANNOTATED_CDS"/>
    <property type="molecule type" value="Genomic_DNA"/>
</dbReference>
<keyword evidence="4 5" id="KW-0472">Membrane</keyword>
<dbReference type="GO" id="GO:0004252">
    <property type="term" value="F:serine-type endopeptidase activity"/>
    <property type="evidence" value="ECO:0007669"/>
    <property type="project" value="TreeGrafter"/>
</dbReference>
<dbReference type="GO" id="GO:0006890">
    <property type="term" value="P:retrograde vesicle-mediated transport, Golgi to endoplasmic reticulum"/>
    <property type="evidence" value="ECO:0007669"/>
    <property type="project" value="InterPro"/>
</dbReference>
<evidence type="ECO:0000256" key="3">
    <source>
        <dbReference type="ARBA" id="ARBA00022989"/>
    </source>
</evidence>
<dbReference type="STRING" id="644358.A0A0C4E7M7"/>
<dbReference type="PANTHER" id="PTHR43066:SF21">
    <property type="entry name" value="UBIQUITIN-ASSOCIATED DOMAIN-CONTAINING PROTEIN 2"/>
    <property type="match status" value="1"/>
</dbReference>
<reference evidence="7" key="4">
    <citation type="journal article" date="2015" name="G3 (Bethesda)">
        <title>Genome sequences of three phytopathogenic species of the Magnaporthaceae family of fungi.</title>
        <authorList>
            <person name="Okagaki L.H."/>
            <person name="Nunes C.C."/>
            <person name="Sailsbery J."/>
            <person name="Clay B."/>
            <person name="Brown D."/>
            <person name="John T."/>
            <person name="Oh Y."/>
            <person name="Young N."/>
            <person name="Fitzgerald M."/>
            <person name="Haas B.J."/>
            <person name="Zeng Q."/>
            <person name="Young S."/>
            <person name="Adiconis X."/>
            <person name="Fan L."/>
            <person name="Levin J.Z."/>
            <person name="Mitchell T.K."/>
            <person name="Okubara P.A."/>
            <person name="Farman M.L."/>
            <person name="Kohn L.M."/>
            <person name="Birren B."/>
            <person name="Ma L.-J."/>
            <person name="Dean R.A."/>
        </authorList>
    </citation>
    <scope>NUCLEOTIDE SEQUENCE</scope>
    <source>
        <strain evidence="7">ATCC 64411 / 73-15</strain>
    </source>
</reference>
<dbReference type="OMA" id="RYRQFWR"/>
<reference evidence="8" key="2">
    <citation type="submission" date="2010-05" db="EMBL/GenBank/DDBJ databases">
        <title>The genome sequence of Magnaporthe poae strain ATCC 64411.</title>
        <authorList>
            <person name="Ma L.-J."/>
            <person name="Dead R."/>
            <person name="Young S."/>
            <person name="Zeng Q."/>
            <person name="Koehrsen M."/>
            <person name="Alvarado L."/>
            <person name="Berlin A."/>
            <person name="Chapman S.B."/>
            <person name="Chen Z."/>
            <person name="Freedman E."/>
            <person name="Gellesch M."/>
            <person name="Goldberg J."/>
            <person name="Griggs A."/>
            <person name="Gujja S."/>
            <person name="Heilman E.R."/>
            <person name="Heiman D."/>
            <person name="Hepburn T."/>
            <person name="Howarth C."/>
            <person name="Jen D."/>
            <person name="Larson L."/>
            <person name="Mehta T."/>
            <person name="Neiman D."/>
            <person name="Pearson M."/>
            <person name="Roberts A."/>
            <person name="Saif S."/>
            <person name="Shea T."/>
            <person name="Shenoy N."/>
            <person name="Sisk P."/>
            <person name="Stolte C."/>
            <person name="Sykes S."/>
            <person name="Walk T."/>
            <person name="White J."/>
            <person name="Yandava C."/>
            <person name="Haas B."/>
            <person name="Nusbaum C."/>
            <person name="Birren B."/>
        </authorList>
    </citation>
    <scope>NUCLEOTIDE SEQUENCE [LARGE SCALE GENOMIC DNA]</scope>
    <source>
        <strain evidence="8">ATCC 64411 / 73-15</strain>
    </source>
</reference>
<reference evidence="7" key="5">
    <citation type="submission" date="2015-06" db="UniProtKB">
        <authorList>
            <consortium name="EnsemblFungi"/>
        </authorList>
    </citation>
    <scope>IDENTIFICATION</scope>
    <source>
        <strain evidence="7">ATCC 64411</strain>
    </source>
</reference>
<feature type="transmembrane region" description="Helical" evidence="5">
    <location>
        <begin position="12"/>
        <end position="36"/>
    </location>
</feature>
<reference evidence="6" key="1">
    <citation type="submission" date="2010-05" db="EMBL/GenBank/DDBJ databases">
        <title>The Genome Sequence of Magnaporthe poae strain ATCC 64411.</title>
        <authorList>
            <consortium name="The Broad Institute Genome Sequencing Platform"/>
            <consortium name="Broad Institute Genome Sequencing Center for Infectious Disease"/>
            <person name="Ma L.-J."/>
            <person name="Dead R."/>
            <person name="Young S."/>
            <person name="Zeng Q."/>
            <person name="Koehrsen M."/>
            <person name="Alvarado L."/>
            <person name="Berlin A."/>
            <person name="Chapman S.B."/>
            <person name="Chen Z."/>
            <person name="Freedman E."/>
            <person name="Gellesch M."/>
            <person name="Goldberg J."/>
            <person name="Griggs A."/>
            <person name="Gujja S."/>
            <person name="Heilman E.R."/>
            <person name="Heiman D."/>
            <person name="Hepburn T."/>
            <person name="Howarth C."/>
            <person name="Jen D."/>
            <person name="Larson L."/>
            <person name="Mehta T."/>
            <person name="Neiman D."/>
            <person name="Pearson M."/>
            <person name="Roberts A."/>
            <person name="Saif S."/>
            <person name="Shea T."/>
            <person name="Shenoy N."/>
            <person name="Sisk P."/>
            <person name="Stolte C."/>
            <person name="Sykes S."/>
            <person name="Walk T."/>
            <person name="White J."/>
            <person name="Yandava C."/>
            <person name="Haas B."/>
            <person name="Nusbaum C."/>
            <person name="Birren B."/>
        </authorList>
    </citation>
    <scope>NUCLEOTIDE SEQUENCE</scope>
    <source>
        <strain evidence="6">ATCC 64411</strain>
    </source>
</reference>
<dbReference type="SMART" id="SM01160">
    <property type="entry name" value="DUF1751"/>
    <property type="match status" value="1"/>
</dbReference>
<dbReference type="Gene3D" id="1.20.1540.10">
    <property type="entry name" value="Rhomboid-like"/>
    <property type="match status" value="1"/>
</dbReference>
<protein>
    <recommendedName>
        <fullName evidence="9">Peptidase S54 rhomboid domain-containing protein</fullName>
    </recommendedName>
</protein>
<name>A0A0C4E7M7_MAGP6</name>
<reference evidence="6" key="3">
    <citation type="submission" date="2011-03" db="EMBL/GenBank/DDBJ databases">
        <title>Annotation of Magnaporthe poae ATCC 64411.</title>
        <authorList>
            <person name="Ma L.-J."/>
            <person name="Dead R."/>
            <person name="Young S.K."/>
            <person name="Zeng Q."/>
            <person name="Gargeya S."/>
            <person name="Fitzgerald M."/>
            <person name="Haas B."/>
            <person name="Abouelleil A."/>
            <person name="Alvarado L."/>
            <person name="Arachchi H.M."/>
            <person name="Berlin A."/>
            <person name="Brown A."/>
            <person name="Chapman S.B."/>
            <person name="Chen Z."/>
            <person name="Dunbar C."/>
            <person name="Freedman E."/>
            <person name="Gearin G."/>
            <person name="Gellesch M."/>
            <person name="Goldberg J."/>
            <person name="Griggs A."/>
            <person name="Gujja S."/>
            <person name="Heiman D."/>
            <person name="Howarth C."/>
            <person name="Larson L."/>
            <person name="Lui A."/>
            <person name="MacDonald P.J.P."/>
            <person name="Mehta T."/>
            <person name="Montmayeur A."/>
            <person name="Murphy C."/>
            <person name="Neiman D."/>
            <person name="Pearson M."/>
            <person name="Priest M."/>
            <person name="Roberts A."/>
            <person name="Saif S."/>
            <person name="Shea T."/>
            <person name="Shenoy N."/>
            <person name="Sisk P."/>
            <person name="Stolte C."/>
            <person name="Sykes S."/>
            <person name="Yandava C."/>
            <person name="Wortman J."/>
            <person name="Nusbaum C."/>
            <person name="Birren B."/>
        </authorList>
    </citation>
    <scope>NUCLEOTIDE SEQUENCE</scope>
    <source>
        <strain evidence="6">ATCC 64411</strain>
    </source>
</reference>
<dbReference type="GO" id="GO:0016020">
    <property type="term" value="C:membrane"/>
    <property type="evidence" value="ECO:0007669"/>
    <property type="project" value="UniProtKB-SubCell"/>
</dbReference>
<dbReference type="VEuPathDB" id="FungiDB:MAPG_08542"/>
<dbReference type="InterPro" id="IPR035952">
    <property type="entry name" value="Rhomboid-like_sf"/>
</dbReference>
<dbReference type="eggNOG" id="KOG4463">
    <property type="taxonomic scope" value="Eukaryota"/>
</dbReference>
<proteinExistence type="predicted"/>
<gene>
    <name evidence="6" type="ORF">MAPG_08542</name>
</gene>
<evidence type="ECO:0000313" key="7">
    <source>
        <dbReference type="EnsemblFungi" id="MAPG_08542T0"/>
    </source>
</evidence>
<dbReference type="EnsemblFungi" id="MAPG_08542T0">
    <property type="protein sequence ID" value="MAPG_08542T0"/>
    <property type="gene ID" value="MAPG_08542"/>
</dbReference>
<sequence length="277" mass="30853">MSFTNTPVTRALVLGLVMGSIAATIFDVKHYFYLLIDPHILKYHQPWRIFLFQLCYTNSSEVLFACMTLYNMRVIERFWGSRKYASFLLVTGLLTTVLAPMLTVLLRAATFGIFNYLPAGPTPLIFAILAQYHATVPHLYKYRLAVSDPPSATAADGSDDFVGLTFSNKSYKYALAVQLALSQWPGSLLGAAVGWVVGYSWRNDLIPGRLTRWRAPGWLVGARAPPRRQTEFDGLRRRLEDEGVSTATASGVGLQEADAGRRRTVGQQIIEQLRGSL</sequence>
<organism evidence="7 8">
    <name type="scientific">Magnaporthiopsis poae (strain ATCC 64411 / 73-15)</name>
    <name type="common">Kentucky bluegrass fungus</name>
    <name type="synonym">Magnaporthe poae</name>
    <dbReference type="NCBI Taxonomy" id="644358"/>
    <lineage>
        <taxon>Eukaryota</taxon>
        <taxon>Fungi</taxon>
        <taxon>Dikarya</taxon>
        <taxon>Ascomycota</taxon>
        <taxon>Pezizomycotina</taxon>
        <taxon>Sordariomycetes</taxon>
        <taxon>Sordariomycetidae</taxon>
        <taxon>Magnaporthales</taxon>
        <taxon>Magnaporthaceae</taxon>
        <taxon>Magnaporthiopsis</taxon>
    </lineage>
</organism>
<dbReference type="Pfam" id="PF08551">
    <property type="entry name" value="DUF1751"/>
    <property type="match status" value="1"/>
</dbReference>
<feature type="transmembrane region" description="Helical" evidence="5">
    <location>
        <begin position="84"/>
        <end position="107"/>
    </location>
</feature>
<keyword evidence="2 5" id="KW-0812">Transmembrane</keyword>
<evidence type="ECO:0000256" key="4">
    <source>
        <dbReference type="ARBA" id="ARBA00023136"/>
    </source>
</evidence>
<dbReference type="EMBL" id="GL876973">
    <property type="protein sequence ID" value="KLU89571.1"/>
    <property type="molecule type" value="Genomic_DNA"/>
</dbReference>
<keyword evidence="3 5" id="KW-1133">Transmembrane helix</keyword>
<evidence type="ECO:0000256" key="2">
    <source>
        <dbReference type="ARBA" id="ARBA00022692"/>
    </source>
</evidence>
<evidence type="ECO:0000256" key="1">
    <source>
        <dbReference type="ARBA" id="ARBA00004141"/>
    </source>
</evidence>
<accession>A0A0C4E7M7</accession>